<evidence type="ECO:0000259" key="1">
    <source>
        <dbReference type="Pfam" id="PF12146"/>
    </source>
</evidence>
<dbReference type="EMBL" id="AENN01000003">
    <property type="protein sequence ID" value="EFR31907.1"/>
    <property type="molecule type" value="Genomic_DNA"/>
</dbReference>
<dbReference type="STRING" id="908337.HMPREF9257_0488"/>
<dbReference type="RefSeq" id="WP_006417641.1">
    <property type="nucleotide sequence ID" value="NZ_AENN01000003.1"/>
</dbReference>
<protein>
    <recommendedName>
        <fullName evidence="1">Serine aminopeptidase S33 domain-containing protein</fullName>
    </recommendedName>
</protein>
<dbReference type="SUPFAM" id="SSF53474">
    <property type="entry name" value="alpha/beta-Hydrolases"/>
    <property type="match status" value="1"/>
</dbReference>
<keyword evidence="3" id="KW-1185">Reference proteome</keyword>
<dbReference type="Pfam" id="PF12146">
    <property type="entry name" value="Hydrolase_4"/>
    <property type="match status" value="1"/>
</dbReference>
<dbReference type="PANTHER" id="PTHR43358">
    <property type="entry name" value="ALPHA/BETA-HYDROLASE"/>
    <property type="match status" value="1"/>
</dbReference>
<proteinExistence type="predicted"/>
<dbReference type="PANTHER" id="PTHR43358:SF4">
    <property type="entry name" value="ALPHA_BETA HYDROLASE FOLD-1 DOMAIN-CONTAINING PROTEIN"/>
    <property type="match status" value="1"/>
</dbReference>
<dbReference type="InterPro" id="IPR022742">
    <property type="entry name" value="Hydrolase_4"/>
</dbReference>
<organism evidence="2 3">
    <name type="scientific">Eremococcus coleocola ACS-139-V-Col8</name>
    <dbReference type="NCBI Taxonomy" id="908337"/>
    <lineage>
        <taxon>Bacteria</taxon>
        <taxon>Bacillati</taxon>
        <taxon>Bacillota</taxon>
        <taxon>Bacilli</taxon>
        <taxon>Lactobacillales</taxon>
        <taxon>Aerococcaceae</taxon>
        <taxon>Eremococcus</taxon>
    </lineage>
</organism>
<comment type="caution">
    <text evidence="2">The sequence shown here is derived from an EMBL/GenBank/DDBJ whole genome shotgun (WGS) entry which is preliminary data.</text>
</comment>
<dbReference type="OrthoDB" id="9776685at2"/>
<name>E4KMB2_9LACT</name>
<sequence>MTKLKRRLSILGILVCILTLLGLGIGNYFVDYALVYQNGGQDRQVQSVNPNQEAEDKQVDQIKAQAEDFIAQTYQGDTAVKEWQVKSQDGLDLVGHYFPQKTFSHKWVILVHGYQSNEAETHALIPHFQAAGYHILTIAMRGQGVSQGDYIGMGYLDKEDLLTWINRVVDQDPDSQIVLHGTSMGGATVLFTAGLDLPKNVTKIVDDAGYSSVYDIFASELKARFSLPAFPVLDLSNIVAQAKAVYSLKAADVKKYVAKAQVPILIIHTENDDFVPVAMAHELYQAIPGSKEIKIFLKGGHAHARYLNQNAYYQTLFDFLDQEKGDQS</sequence>
<reference evidence="2 3" key="1">
    <citation type="submission" date="2010-10" db="EMBL/GenBank/DDBJ databases">
        <authorList>
            <person name="Durkin A.S."/>
            <person name="Madupu R."/>
            <person name="Torralba M."/>
            <person name="Gillis M."/>
            <person name="Methe B."/>
            <person name="Sutton G."/>
            <person name="Nelson K.E."/>
        </authorList>
    </citation>
    <scope>NUCLEOTIDE SEQUENCE [LARGE SCALE GENOMIC DNA]</scope>
    <source>
        <strain evidence="2 3">ACS-139-V-Col8</strain>
    </source>
</reference>
<feature type="domain" description="Serine aminopeptidase S33" evidence="1">
    <location>
        <begin position="106"/>
        <end position="205"/>
    </location>
</feature>
<accession>E4KMB2</accession>
<dbReference type="InterPro" id="IPR052920">
    <property type="entry name" value="DNA-binding_regulatory"/>
</dbReference>
<dbReference type="eggNOG" id="COG1073">
    <property type="taxonomic scope" value="Bacteria"/>
</dbReference>
<dbReference type="Gene3D" id="3.40.50.1820">
    <property type="entry name" value="alpha/beta hydrolase"/>
    <property type="match status" value="1"/>
</dbReference>
<dbReference type="Pfam" id="PF10142">
    <property type="entry name" value="PhoPQ_related"/>
    <property type="match status" value="1"/>
</dbReference>
<dbReference type="InterPro" id="IPR029058">
    <property type="entry name" value="AB_hydrolase_fold"/>
</dbReference>
<evidence type="ECO:0000313" key="3">
    <source>
        <dbReference type="Proteomes" id="UP000005990"/>
    </source>
</evidence>
<dbReference type="AlphaFoldDB" id="E4KMB2"/>
<gene>
    <name evidence="2" type="ORF">HMPREF9257_0488</name>
</gene>
<dbReference type="InterPro" id="IPR009199">
    <property type="entry name" value="PhoPQ-act_pathogen-rel_PqaA"/>
</dbReference>
<dbReference type="Proteomes" id="UP000005990">
    <property type="component" value="Unassembled WGS sequence"/>
</dbReference>
<evidence type="ECO:0000313" key="2">
    <source>
        <dbReference type="EMBL" id="EFR31907.1"/>
    </source>
</evidence>